<organism evidence="4 5">
    <name type="scientific">Roseateles depolymerans</name>
    <dbReference type="NCBI Taxonomy" id="76731"/>
    <lineage>
        <taxon>Bacteria</taxon>
        <taxon>Pseudomonadati</taxon>
        <taxon>Pseudomonadota</taxon>
        <taxon>Betaproteobacteria</taxon>
        <taxon>Burkholderiales</taxon>
        <taxon>Sphaerotilaceae</taxon>
        <taxon>Roseateles</taxon>
    </lineage>
</organism>
<dbReference type="Pfam" id="PF13439">
    <property type="entry name" value="Glyco_transf_4"/>
    <property type="match status" value="1"/>
</dbReference>
<dbReference type="InterPro" id="IPR028098">
    <property type="entry name" value="Glyco_trans_4-like_N"/>
</dbReference>
<dbReference type="Gene3D" id="3.40.50.2000">
    <property type="entry name" value="Glycogen Phosphorylase B"/>
    <property type="match status" value="2"/>
</dbReference>
<accession>A0A2W5DCT0</accession>
<dbReference type="GO" id="GO:0009103">
    <property type="term" value="P:lipopolysaccharide biosynthetic process"/>
    <property type="evidence" value="ECO:0007669"/>
    <property type="project" value="TreeGrafter"/>
</dbReference>
<dbReference type="Proteomes" id="UP000249633">
    <property type="component" value="Unassembled WGS sequence"/>
</dbReference>
<evidence type="ECO:0000313" key="5">
    <source>
        <dbReference type="Proteomes" id="UP000249633"/>
    </source>
</evidence>
<dbReference type="GO" id="GO:0016757">
    <property type="term" value="F:glycosyltransferase activity"/>
    <property type="evidence" value="ECO:0007669"/>
    <property type="project" value="InterPro"/>
</dbReference>
<dbReference type="PANTHER" id="PTHR46401">
    <property type="entry name" value="GLYCOSYLTRANSFERASE WBBK-RELATED"/>
    <property type="match status" value="1"/>
</dbReference>
<comment type="caution">
    <text evidence="4">The sequence shown here is derived from an EMBL/GenBank/DDBJ whole genome shotgun (WGS) entry which is preliminary data.</text>
</comment>
<name>A0A2W5DCT0_9BURK</name>
<evidence type="ECO:0000313" key="4">
    <source>
        <dbReference type="EMBL" id="PZP29681.1"/>
    </source>
</evidence>
<evidence type="ECO:0000256" key="1">
    <source>
        <dbReference type="ARBA" id="ARBA00022679"/>
    </source>
</evidence>
<reference evidence="4 5" key="1">
    <citation type="submission" date="2017-08" db="EMBL/GenBank/DDBJ databases">
        <title>Infants hospitalized years apart are colonized by the same room-sourced microbial strains.</title>
        <authorList>
            <person name="Brooks B."/>
            <person name="Olm M.R."/>
            <person name="Firek B.A."/>
            <person name="Baker R."/>
            <person name="Thomas B.C."/>
            <person name="Morowitz M.J."/>
            <person name="Banfield J.F."/>
        </authorList>
    </citation>
    <scope>NUCLEOTIDE SEQUENCE [LARGE SCALE GENOMIC DNA]</scope>
    <source>
        <strain evidence="4">S2_012_000_R2_81</strain>
    </source>
</reference>
<evidence type="ECO:0008006" key="6">
    <source>
        <dbReference type="Google" id="ProtNLM"/>
    </source>
</evidence>
<sequence>MSLQIGIVARTLNVPHLRGTGRYVQELLRNTQAEDDVRWTAYGHDPSQPFKVPQPLLGRTEVFDFRGDRFNLWEQLGLPLKLRGSGVQLLHCAENTAPIWQPVPTIATIHDTVLWEEESRGLHHHYLHDVQGLAYRRCAHVITISESSRRDIAARWPFLADRLSVVPHGIADEFFAGARLPLPAVLAQALGGAPYLLYLGGPQPRKRFAWALELLARSGRPDLHLVACGFGAGMSAQVQVPGELASRVHFAPFVEDGELVTLYRGALAAIYPTLYEGFGFPAVEAQAAGTPVLFSPVSSLVDLMGPLAWSCPSQDFDAWLAALQQVLALPAHARAERAEQGMAWARRFSWRRSVQGHFEVFRRVLEEMPRR</sequence>
<dbReference type="SUPFAM" id="SSF53756">
    <property type="entry name" value="UDP-Glycosyltransferase/glycogen phosphorylase"/>
    <property type="match status" value="1"/>
</dbReference>
<evidence type="ECO:0000259" key="3">
    <source>
        <dbReference type="Pfam" id="PF13439"/>
    </source>
</evidence>
<feature type="domain" description="Glycosyl transferase family 1" evidence="2">
    <location>
        <begin position="193"/>
        <end position="334"/>
    </location>
</feature>
<feature type="domain" description="Glycosyltransferase subfamily 4-like N-terminal" evidence="3">
    <location>
        <begin position="19"/>
        <end position="172"/>
    </location>
</feature>
<proteinExistence type="predicted"/>
<dbReference type="EMBL" id="QFOD01000017">
    <property type="protein sequence ID" value="PZP29681.1"/>
    <property type="molecule type" value="Genomic_DNA"/>
</dbReference>
<dbReference type="Pfam" id="PF00534">
    <property type="entry name" value="Glycos_transf_1"/>
    <property type="match status" value="1"/>
</dbReference>
<gene>
    <name evidence="4" type="ORF">DI603_16605</name>
</gene>
<evidence type="ECO:0000259" key="2">
    <source>
        <dbReference type="Pfam" id="PF00534"/>
    </source>
</evidence>
<keyword evidence="1" id="KW-0808">Transferase</keyword>
<dbReference type="CDD" id="cd03809">
    <property type="entry name" value="GT4_MtfB-like"/>
    <property type="match status" value="1"/>
</dbReference>
<protein>
    <recommendedName>
        <fullName evidence="6">Glycosyltransferase family 1 protein</fullName>
    </recommendedName>
</protein>
<dbReference type="AlphaFoldDB" id="A0A2W5DCT0"/>
<dbReference type="InterPro" id="IPR001296">
    <property type="entry name" value="Glyco_trans_1"/>
</dbReference>
<dbReference type="PANTHER" id="PTHR46401:SF2">
    <property type="entry name" value="GLYCOSYLTRANSFERASE WBBK-RELATED"/>
    <property type="match status" value="1"/>
</dbReference>